<evidence type="ECO:0000256" key="1">
    <source>
        <dbReference type="SAM" id="MobiDB-lite"/>
    </source>
</evidence>
<feature type="transmembrane region" description="Helical" evidence="2">
    <location>
        <begin position="53"/>
        <end position="73"/>
    </location>
</feature>
<dbReference type="Proteomes" id="UP000037460">
    <property type="component" value="Unassembled WGS sequence"/>
</dbReference>
<reference evidence="4" key="1">
    <citation type="journal article" date="2015" name="PLoS Genet.">
        <title>Genome Sequence and Transcriptome Analyses of Chrysochromulina tobin: Metabolic Tools for Enhanced Algal Fitness in the Prominent Order Prymnesiales (Haptophyceae).</title>
        <authorList>
            <person name="Hovde B.T."/>
            <person name="Deodato C.R."/>
            <person name="Hunsperger H.M."/>
            <person name="Ryken S.A."/>
            <person name="Yost W."/>
            <person name="Jha R.K."/>
            <person name="Patterson J."/>
            <person name="Monnat R.J. Jr."/>
            <person name="Barlow S.B."/>
            <person name="Starkenburg S.R."/>
            <person name="Cattolico R.A."/>
        </authorList>
    </citation>
    <scope>NUCLEOTIDE SEQUENCE</scope>
    <source>
        <strain evidence="4">CCMP291</strain>
    </source>
</reference>
<sequence length="362" mass="38390">MGRGPIAQASVEIIRLIGKAIVGGGDSRTTSKLSRAERKTQGATESARADRELFAGLGVVGGICLLIVCLFSFQASGGGKPSQPIEAIQISDAAAVRAALFGATPVLIECTTPRVSGRNLMREAAAEQLLPDSVRLISLDCAPRLLEHFNLPAPQRAPLLLQAGHGMSAPQVVARHTTTQSLVRHLSRWASPAVPILNSTLDLRRHCLSRTVCLVLLTSGVASTSAKKAVLAAVGKSHRELGVATLNRKTHTASFTAQLPETSRPVLLALRSTDDANGLGGEARAFKGVISGTDSDTQIELDAFVSTCAKGAGEFVRLDALPQIVPAGERSGANAGQQMQSEELYDPLLSFKRYQQETRLWY</sequence>
<protein>
    <submittedName>
        <fullName evidence="3">Uncharacterized protein</fullName>
    </submittedName>
</protein>
<gene>
    <name evidence="3" type="ORF">Ctob_013196</name>
</gene>
<proteinExistence type="predicted"/>
<evidence type="ECO:0000256" key="2">
    <source>
        <dbReference type="SAM" id="Phobius"/>
    </source>
</evidence>
<comment type="caution">
    <text evidence="3">The sequence shown here is derived from an EMBL/GenBank/DDBJ whole genome shotgun (WGS) entry which is preliminary data.</text>
</comment>
<name>A0A0M0L7W9_9EUKA</name>
<organism evidence="3 4">
    <name type="scientific">Chrysochromulina tobinii</name>
    <dbReference type="NCBI Taxonomy" id="1460289"/>
    <lineage>
        <taxon>Eukaryota</taxon>
        <taxon>Haptista</taxon>
        <taxon>Haptophyta</taxon>
        <taxon>Prymnesiophyceae</taxon>
        <taxon>Prymnesiales</taxon>
        <taxon>Chrysochromulinaceae</taxon>
        <taxon>Chrysochromulina</taxon>
    </lineage>
</organism>
<keyword evidence="4" id="KW-1185">Reference proteome</keyword>
<evidence type="ECO:0000313" key="3">
    <source>
        <dbReference type="EMBL" id="KOO47175.1"/>
    </source>
</evidence>
<keyword evidence="2" id="KW-0472">Membrane</keyword>
<keyword evidence="2" id="KW-0812">Transmembrane</keyword>
<dbReference type="AlphaFoldDB" id="A0A0M0L7W9"/>
<accession>A0A0M0L7W9</accession>
<feature type="region of interest" description="Disordered" evidence="1">
    <location>
        <begin position="25"/>
        <end position="44"/>
    </location>
</feature>
<keyword evidence="2" id="KW-1133">Transmembrane helix</keyword>
<evidence type="ECO:0000313" key="4">
    <source>
        <dbReference type="Proteomes" id="UP000037460"/>
    </source>
</evidence>
<dbReference type="EMBL" id="JWZX01000546">
    <property type="protein sequence ID" value="KOO47175.1"/>
    <property type="molecule type" value="Genomic_DNA"/>
</dbReference>